<protein>
    <submittedName>
        <fullName evidence="1">Uncharacterized protein</fullName>
    </submittedName>
</protein>
<gene>
    <name evidence="1" type="ORF">DWB61_17255</name>
</gene>
<comment type="caution">
    <text evidence="1">The sequence shown here is derived from an EMBL/GenBank/DDBJ whole genome shotgun (WGS) entry which is preliminary data.</text>
</comment>
<accession>A0A425XWJ0</accession>
<proteinExistence type="predicted"/>
<name>A0A425XWJ0_9BACT</name>
<evidence type="ECO:0000313" key="2">
    <source>
        <dbReference type="Proteomes" id="UP000285794"/>
    </source>
</evidence>
<dbReference type="RefSeq" id="WP_125032150.1">
    <property type="nucleotide sequence ID" value="NZ_JAPXVP010000028.1"/>
</dbReference>
<keyword evidence="2" id="KW-1185">Reference proteome</keyword>
<dbReference type="EMBL" id="QQWG01000031">
    <property type="protein sequence ID" value="RRG19006.1"/>
    <property type="molecule type" value="Genomic_DNA"/>
</dbReference>
<evidence type="ECO:0000313" key="1">
    <source>
        <dbReference type="EMBL" id="RRG19006.1"/>
    </source>
</evidence>
<dbReference type="Proteomes" id="UP000285794">
    <property type="component" value="Unassembled WGS sequence"/>
</dbReference>
<sequence length="565" mass="66643">MNSNSIIVQEYLGSLKEDKELDYLFPLLLSVMGFRIVQTALESKGQSQYGKDIVAIGNDDNGNKFRWYFELKGFKDKNITDKNYSISDGIRESIIEAKDTAFNDSSIPEFDSLPIKIVVVHNGILKTNIRPTFDGFISREFKPGEFERWDIYYLTDLFSKYLFSEYLLADAESNRLLKRTLAFLDSPDNDFSDFKQLVEIQIDKTKTIKGRTFKKYFATLNLLSSIIFHYSNENQNLIAAKECSDYLVLRVWSWILKQKLEQKEAVLKEFRKLLTIQYNILDAYFKKTYKVASLENGLYAENGAFFEAIGYPLRCFDYINDIIYYCELRTYYPDYREASKHKKRLRNIQKDKIITLIKNNSGAYRPIIDNHSIAILNVFRFFSEQSDMRQKDLEFLASYIFGVINGLLIIKIKRNRLPDGYNRISLVSEFVATGEKPQEYTDESSMLIAILYELLIFFNAEETYLDLKKRLDDKVNLQIAHPSVKEFDIEQLLFERHMHSEYYIDSFQAVPDSFDEFKEKVKEKEYEKMEYRTDKAGFPFLRTLAHKYYKNEIFPDEWRKKIPSD</sequence>
<organism evidence="1 2">
    <name type="scientific">Ancylomarina euxinus</name>
    <dbReference type="NCBI Taxonomy" id="2283627"/>
    <lineage>
        <taxon>Bacteria</taxon>
        <taxon>Pseudomonadati</taxon>
        <taxon>Bacteroidota</taxon>
        <taxon>Bacteroidia</taxon>
        <taxon>Marinilabiliales</taxon>
        <taxon>Marinifilaceae</taxon>
        <taxon>Ancylomarina</taxon>
    </lineage>
</organism>
<dbReference type="AlphaFoldDB" id="A0A425XWJ0"/>
<reference evidence="1 2" key="1">
    <citation type="submission" date="2018-07" db="EMBL/GenBank/DDBJ databases">
        <title>Draft genome sequence of Ancylomarina sp. M1P.</title>
        <authorList>
            <person name="Yadav S."/>
            <person name="Villanueva L."/>
            <person name="Damste J.S.S."/>
        </authorList>
    </citation>
    <scope>NUCLEOTIDE SEQUENCE [LARGE SCALE GENOMIC DNA]</scope>
    <source>
        <strain evidence="1 2">M1P</strain>
    </source>
</reference>
<dbReference type="OrthoDB" id="5540856at2"/>